<name>A0A158C4Q4_9BURK</name>
<protein>
    <submittedName>
        <fullName evidence="1">Uncharacterized protein</fullName>
    </submittedName>
</protein>
<dbReference type="Proteomes" id="UP000054911">
    <property type="component" value="Unassembled WGS sequence"/>
</dbReference>
<keyword evidence="2" id="KW-1185">Reference proteome</keyword>
<sequence length="32" mass="3427">MKGCGTVIAGVFTEQAVIVCVHFQSETRRDGS</sequence>
<evidence type="ECO:0000313" key="2">
    <source>
        <dbReference type="Proteomes" id="UP000054911"/>
    </source>
</evidence>
<comment type="caution">
    <text evidence="1">The sequence shown here is derived from an EMBL/GenBank/DDBJ whole genome shotgun (WGS) entry which is preliminary data.</text>
</comment>
<evidence type="ECO:0000313" key="1">
    <source>
        <dbReference type="EMBL" id="SAK77261.1"/>
    </source>
</evidence>
<dbReference type="AlphaFoldDB" id="A0A158C4Q4"/>
<accession>A0A158C4Q4</accession>
<organism evidence="1 2">
    <name type="scientific">Caballeronia pedi</name>
    <dbReference type="NCBI Taxonomy" id="1777141"/>
    <lineage>
        <taxon>Bacteria</taxon>
        <taxon>Pseudomonadati</taxon>
        <taxon>Pseudomonadota</taxon>
        <taxon>Betaproteobacteria</taxon>
        <taxon>Burkholderiales</taxon>
        <taxon>Burkholderiaceae</taxon>
        <taxon>Caballeronia</taxon>
    </lineage>
</organism>
<reference evidence="1" key="1">
    <citation type="submission" date="2016-01" db="EMBL/GenBank/DDBJ databases">
        <authorList>
            <person name="Peeters C."/>
        </authorList>
    </citation>
    <scope>NUCLEOTIDE SEQUENCE [LARGE SCALE GENOMIC DNA]</scope>
    <source>
        <strain evidence="1">LMG 29323</strain>
    </source>
</reference>
<gene>
    <name evidence="1" type="ORF">AWB80_04595</name>
</gene>
<dbReference type="EMBL" id="FCOE02000016">
    <property type="protein sequence ID" value="SAK77261.1"/>
    <property type="molecule type" value="Genomic_DNA"/>
</dbReference>
<proteinExistence type="predicted"/>